<proteinExistence type="predicted"/>
<keyword evidence="1" id="KW-0732">Signal</keyword>
<feature type="chain" id="PRO_5046308260" description="OmpH family outer membrane protein" evidence="1">
    <location>
        <begin position="21"/>
        <end position="127"/>
    </location>
</feature>
<dbReference type="EMBL" id="JADWYK010000008">
    <property type="protein sequence ID" value="MBG8554622.1"/>
    <property type="molecule type" value="Genomic_DNA"/>
</dbReference>
<protein>
    <recommendedName>
        <fullName evidence="4">OmpH family outer membrane protein</fullName>
    </recommendedName>
</protein>
<dbReference type="RefSeq" id="WP_196955647.1">
    <property type="nucleotide sequence ID" value="NZ_JADWYK010000008.1"/>
</dbReference>
<evidence type="ECO:0000256" key="1">
    <source>
        <dbReference type="SAM" id="SignalP"/>
    </source>
</evidence>
<evidence type="ECO:0008006" key="4">
    <source>
        <dbReference type="Google" id="ProtNLM"/>
    </source>
</evidence>
<sequence length="127" mass="13810">MKKLCLLIGMLLALGTASQAGSGVTTITTDHGAAIAARATKLSRSMASAMQLDEGQYLKIKKLNTRMLIAVDDLKSRYAADPEILDQQLADAQQQYEQALADLLRPRQLAMYHEAQTNMTALSIMAN</sequence>
<accession>A0ABS0L3F8</accession>
<organism evidence="2 3">
    <name type="scientific">Hymenobacter guriensis</name>
    <dbReference type="NCBI Taxonomy" id="2793065"/>
    <lineage>
        <taxon>Bacteria</taxon>
        <taxon>Pseudomonadati</taxon>
        <taxon>Bacteroidota</taxon>
        <taxon>Cytophagia</taxon>
        <taxon>Cytophagales</taxon>
        <taxon>Hymenobacteraceae</taxon>
        <taxon>Hymenobacter</taxon>
    </lineage>
</organism>
<keyword evidence="3" id="KW-1185">Reference proteome</keyword>
<dbReference type="Proteomes" id="UP000601099">
    <property type="component" value="Unassembled WGS sequence"/>
</dbReference>
<evidence type="ECO:0000313" key="3">
    <source>
        <dbReference type="Proteomes" id="UP000601099"/>
    </source>
</evidence>
<gene>
    <name evidence="2" type="ORF">I5L79_13775</name>
</gene>
<reference evidence="2 3" key="1">
    <citation type="submission" date="2020-11" db="EMBL/GenBank/DDBJ databases">
        <title>Hymenobacter sp.</title>
        <authorList>
            <person name="Kim M.K."/>
        </authorList>
    </citation>
    <scope>NUCLEOTIDE SEQUENCE [LARGE SCALE GENOMIC DNA]</scope>
    <source>
        <strain evidence="2 3">BT594</strain>
    </source>
</reference>
<comment type="caution">
    <text evidence="2">The sequence shown here is derived from an EMBL/GenBank/DDBJ whole genome shotgun (WGS) entry which is preliminary data.</text>
</comment>
<name>A0ABS0L3F8_9BACT</name>
<feature type="signal peptide" evidence="1">
    <location>
        <begin position="1"/>
        <end position="20"/>
    </location>
</feature>
<evidence type="ECO:0000313" key="2">
    <source>
        <dbReference type="EMBL" id="MBG8554622.1"/>
    </source>
</evidence>